<feature type="domain" description="DUF7507" evidence="8">
    <location>
        <begin position="4105"/>
        <end position="4210"/>
    </location>
</feature>
<dbReference type="Gene3D" id="2.60.40.10">
    <property type="entry name" value="Immunoglobulins"/>
    <property type="match status" value="1"/>
</dbReference>
<dbReference type="EMBL" id="JAGTTM010000005">
    <property type="protein sequence ID" value="MCC2030256.1"/>
    <property type="molecule type" value="Genomic_DNA"/>
</dbReference>
<feature type="domain" description="DUF7507" evidence="8">
    <location>
        <begin position="4452"/>
        <end position="4557"/>
    </location>
</feature>
<dbReference type="Pfam" id="PF24346">
    <property type="entry name" value="DUF7507"/>
    <property type="match status" value="46"/>
</dbReference>
<dbReference type="InterPro" id="IPR019931">
    <property type="entry name" value="LPXTG_anchor"/>
</dbReference>
<feature type="domain" description="DUF7507" evidence="8">
    <location>
        <begin position="5641"/>
        <end position="5722"/>
    </location>
</feature>
<evidence type="ECO:0000256" key="2">
    <source>
        <dbReference type="ARBA" id="ARBA00022525"/>
    </source>
</evidence>
<feature type="domain" description="DUF7507" evidence="8">
    <location>
        <begin position="965"/>
        <end position="1066"/>
    </location>
</feature>
<feature type="domain" description="DUF7507" evidence="8">
    <location>
        <begin position="3054"/>
        <end position="3158"/>
    </location>
</feature>
<feature type="domain" description="DUF7507" evidence="8">
    <location>
        <begin position="3872"/>
        <end position="3975"/>
    </location>
</feature>
<evidence type="ECO:0000256" key="1">
    <source>
        <dbReference type="ARBA" id="ARBA00022512"/>
    </source>
</evidence>
<dbReference type="InterPro" id="IPR013783">
    <property type="entry name" value="Ig-like_fold"/>
</dbReference>
<feature type="domain" description="DUF7507" evidence="8">
    <location>
        <begin position="612"/>
        <end position="716"/>
    </location>
</feature>
<feature type="domain" description="DUF7507" evidence="8">
    <location>
        <begin position="1889"/>
        <end position="1995"/>
    </location>
</feature>
<proteinExistence type="predicted"/>
<feature type="domain" description="DUF7507" evidence="8">
    <location>
        <begin position="5511"/>
        <end position="5614"/>
    </location>
</feature>
<comment type="caution">
    <text evidence="9">The sequence shown here is derived from an EMBL/GenBank/DDBJ whole genome shotgun (WGS) entry which is preliminary data.</text>
</comment>
<feature type="domain" description="DUF7507" evidence="8">
    <location>
        <begin position="4805"/>
        <end position="4909"/>
    </location>
</feature>
<feature type="domain" description="DUF7507" evidence="8">
    <location>
        <begin position="2592"/>
        <end position="2697"/>
    </location>
</feature>
<evidence type="ECO:0000256" key="4">
    <source>
        <dbReference type="ARBA" id="ARBA00023088"/>
    </source>
</evidence>
<feature type="region of interest" description="Disordered" evidence="5">
    <location>
        <begin position="2214"/>
        <end position="2235"/>
    </location>
</feature>
<keyword evidence="3" id="KW-0732">Signal</keyword>
<feature type="region of interest" description="Disordered" evidence="5">
    <location>
        <begin position="5249"/>
        <end position="5268"/>
    </location>
</feature>
<keyword evidence="6" id="KW-0812">Transmembrane</keyword>
<feature type="domain" description="DUF7507" evidence="8">
    <location>
        <begin position="2476"/>
        <end position="2580"/>
    </location>
</feature>
<evidence type="ECO:0000256" key="3">
    <source>
        <dbReference type="ARBA" id="ARBA00022729"/>
    </source>
</evidence>
<evidence type="ECO:0000259" key="8">
    <source>
        <dbReference type="Pfam" id="PF24346"/>
    </source>
</evidence>
<keyword evidence="6" id="KW-1133">Transmembrane helix</keyword>
<feature type="transmembrane region" description="Helical" evidence="6">
    <location>
        <begin position="5755"/>
        <end position="5774"/>
    </location>
</feature>
<feature type="domain" description="DUF7507" evidence="8">
    <location>
        <begin position="5039"/>
        <end position="5142"/>
    </location>
</feature>
<feature type="domain" description="DUF7507" evidence="8">
    <location>
        <begin position="2124"/>
        <end position="2226"/>
    </location>
</feature>
<feature type="domain" description="DUF7507" evidence="8">
    <location>
        <begin position="3756"/>
        <end position="3857"/>
    </location>
</feature>
<feature type="domain" description="DUF7507" evidence="8">
    <location>
        <begin position="1775"/>
        <end position="1877"/>
    </location>
</feature>
<name>A0A9X1LQZ2_9MICO</name>
<dbReference type="SMART" id="SM00710">
    <property type="entry name" value="PbH1"/>
    <property type="match status" value="13"/>
</dbReference>
<evidence type="ECO:0000259" key="7">
    <source>
        <dbReference type="Pfam" id="PF00746"/>
    </source>
</evidence>
<feature type="domain" description="DUF7507" evidence="8">
    <location>
        <begin position="730"/>
        <end position="833"/>
    </location>
</feature>
<dbReference type="GO" id="GO:0005975">
    <property type="term" value="P:carbohydrate metabolic process"/>
    <property type="evidence" value="ECO:0007669"/>
    <property type="project" value="UniProtKB-ARBA"/>
</dbReference>
<feature type="domain" description="DUF7507" evidence="8">
    <location>
        <begin position="2824"/>
        <end position="2926"/>
    </location>
</feature>
<dbReference type="Pfam" id="PF00746">
    <property type="entry name" value="Gram_pos_anchor"/>
    <property type="match status" value="1"/>
</dbReference>
<feature type="domain" description="DUF7507" evidence="8">
    <location>
        <begin position="1195"/>
        <end position="1302"/>
    </location>
</feature>
<feature type="domain" description="Gram-positive cocci surface proteins LPxTG" evidence="7">
    <location>
        <begin position="5747"/>
        <end position="5781"/>
    </location>
</feature>
<feature type="region of interest" description="Disordered" evidence="5">
    <location>
        <begin position="4427"/>
        <end position="4449"/>
    </location>
</feature>
<gene>
    <name evidence="9" type="ORF">KEC56_12150</name>
</gene>
<keyword evidence="2" id="KW-0964">Secreted</keyword>
<feature type="domain" description="DUF7507" evidence="8">
    <location>
        <begin position="5396"/>
        <end position="5500"/>
    </location>
</feature>
<feature type="region of interest" description="Disordered" evidence="5">
    <location>
        <begin position="1279"/>
        <end position="1302"/>
    </location>
</feature>
<feature type="domain" description="DUF7507" evidence="8">
    <location>
        <begin position="1313"/>
        <end position="1417"/>
    </location>
</feature>
<dbReference type="NCBIfam" id="TIGR01451">
    <property type="entry name" value="B_ant_repeat"/>
    <property type="match status" value="31"/>
</dbReference>
<keyword evidence="10" id="KW-1185">Reference proteome</keyword>
<feature type="domain" description="DUF7507" evidence="8">
    <location>
        <begin position="847"/>
        <end position="952"/>
    </location>
</feature>
<feature type="domain" description="DUF7507" evidence="8">
    <location>
        <begin position="4923"/>
        <end position="5026"/>
    </location>
</feature>
<feature type="domain" description="DUF7507" evidence="8">
    <location>
        <begin position="5161"/>
        <end position="5266"/>
    </location>
</feature>
<feature type="domain" description="DUF7507" evidence="8">
    <location>
        <begin position="2006"/>
        <end position="2109"/>
    </location>
</feature>
<reference evidence="9" key="1">
    <citation type="submission" date="2021-04" db="EMBL/GenBank/DDBJ databases">
        <title>Microbacterium tenobrionis sp. nov. and Microbacterium allomyrinae sp. nov., isolated from larvae of Tenobrio molitor and Allomyrina dichotoma, respectively.</title>
        <authorList>
            <person name="Lee S.D."/>
        </authorList>
    </citation>
    <scope>NUCLEOTIDE SEQUENCE</scope>
    <source>
        <strain evidence="9">YMB-B2</strain>
    </source>
</reference>
<feature type="domain" description="DUF7507" evidence="8">
    <location>
        <begin position="3991"/>
        <end position="4090"/>
    </location>
</feature>
<feature type="domain" description="DUF7507" evidence="8">
    <location>
        <begin position="4689"/>
        <end position="4788"/>
    </location>
</feature>
<feature type="domain" description="DUF7507" evidence="8">
    <location>
        <begin position="2239"/>
        <end position="2345"/>
    </location>
</feature>
<keyword evidence="4" id="KW-0572">Peptidoglycan-anchor</keyword>
<feature type="domain" description="DUF7507" evidence="8">
    <location>
        <begin position="2708"/>
        <end position="2809"/>
    </location>
</feature>
<feature type="domain" description="DUF7507" evidence="8">
    <location>
        <begin position="4222"/>
        <end position="4324"/>
    </location>
</feature>
<feature type="domain" description="DUF7507" evidence="8">
    <location>
        <begin position="4570"/>
        <end position="4675"/>
    </location>
</feature>
<keyword evidence="1" id="KW-0134">Cell wall</keyword>
<feature type="region of interest" description="Disordered" evidence="5">
    <location>
        <begin position="5481"/>
        <end position="5503"/>
    </location>
</feature>
<feature type="domain" description="DUF7507" evidence="8">
    <location>
        <begin position="389"/>
        <end position="459"/>
    </location>
</feature>
<feature type="domain" description="DUF7507" evidence="8">
    <location>
        <begin position="3638"/>
        <end position="3741"/>
    </location>
</feature>
<dbReference type="InterPro" id="IPR047589">
    <property type="entry name" value="DUF11_rpt"/>
</dbReference>
<feature type="domain" description="DUF7507" evidence="8">
    <location>
        <begin position="4337"/>
        <end position="4437"/>
    </location>
</feature>
<organism evidence="9 10">
    <name type="scientific">Microbacterium tenebrionis</name>
    <dbReference type="NCBI Taxonomy" id="2830665"/>
    <lineage>
        <taxon>Bacteria</taxon>
        <taxon>Bacillati</taxon>
        <taxon>Actinomycetota</taxon>
        <taxon>Actinomycetes</taxon>
        <taxon>Micrococcales</taxon>
        <taxon>Microbacteriaceae</taxon>
        <taxon>Microbacterium</taxon>
    </lineage>
</organism>
<feature type="compositionally biased region" description="Low complexity" evidence="5">
    <location>
        <begin position="5481"/>
        <end position="5490"/>
    </location>
</feature>
<feature type="domain" description="DUF7507" evidence="8">
    <location>
        <begin position="1659"/>
        <end position="1763"/>
    </location>
</feature>
<feature type="domain" description="DUF7507" evidence="8">
    <location>
        <begin position="3523"/>
        <end position="3625"/>
    </location>
</feature>
<evidence type="ECO:0000256" key="6">
    <source>
        <dbReference type="SAM" id="Phobius"/>
    </source>
</evidence>
<dbReference type="NCBIfam" id="TIGR01167">
    <property type="entry name" value="LPXTG_anchor"/>
    <property type="match status" value="1"/>
</dbReference>
<feature type="domain" description="DUF7507" evidence="8">
    <location>
        <begin position="5281"/>
        <end position="5382"/>
    </location>
</feature>
<feature type="region of interest" description="Disordered" evidence="5">
    <location>
        <begin position="2563"/>
        <end position="2582"/>
    </location>
</feature>
<feature type="domain" description="DUF7507" evidence="8">
    <location>
        <begin position="1080"/>
        <end position="1182"/>
    </location>
</feature>
<feature type="compositionally biased region" description="Polar residues" evidence="5">
    <location>
        <begin position="1065"/>
        <end position="1074"/>
    </location>
</feature>
<feature type="region of interest" description="Disordered" evidence="5">
    <location>
        <begin position="1746"/>
        <end position="1773"/>
    </location>
</feature>
<keyword evidence="6" id="KW-0472">Membrane</keyword>
<feature type="domain" description="DUF7507" evidence="8">
    <location>
        <begin position="2357"/>
        <end position="2463"/>
    </location>
</feature>
<dbReference type="PANTHER" id="PTHR34819">
    <property type="entry name" value="LARGE CYSTEINE-RICH PERIPLASMIC PROTEIN OMCB"/>
    <property type="match status" value="1"/>
</dbReference>
<evidence type="ECO:0000256" key="5">
    <source>
        <dbReference type="SAM" id="MobiDB-lite"/>
    </source>
</evidence>
<dbReference type="InterPro" id="IPR055354">
    <property type="entry name" value="DUF7507"/>
</dbReference>
<feature type="compositionally biased region" description="Low complexity" evidence="5">
    <location>
        <begin position="1053"/>
        <end position="1063"/>
    </location>
</feature>
<dbReference type="InterPro" id="IPR051172">
    <property type="entry name" value="Chlamydia_OmcB"/>
</dbReference>
<feature type="domain" description="DUF7507" evidence="8">
    <location>
        <begin position="2938"/>
        <end position="3041"/>
    </location>
</feature>
<accession>A0A9X1LQZ2</accession>
<feature type="domain" description="DUF7507" evidence="8">
    <location>
        <begin position="495"/>
        <end position="595"/>
    </location>
</feature>
<protein>
    <submittedName>
        <fullName evidence="9">DUF11 domain-containing protein</fullName>
    </submittedName>
</protein>
<feature type="compositionally biased region" description="Low complexity" evidence="5">
    <location>
        <begin position="2222"/>
        <end position="2235"/>
    </location>
</feature>
<feature type="compositionally biased region" description="Low complexity" evidence="5">
    <location>
        <begin position="1761"/>
        <end position="1773"/>
    </location>
</feature>
<sequence>MTTAATLAVVGLTVIAPPAPEPAEAAVVQWGTNSGSAPNYQANVNGDFLMSGNGVLGCTGSGVTGSGTCTDLHAASSTNTNNVNDNFTMANVNAVTGFTTNSSSATVNIPAGATVIKAFLNWSANTGVFTGDSRVLCTTWSAARGTATLPSGSATGYTSRAVQFKVGSGAIANVAPQSMIEDPTSQATYRSYSATADVTSAFAGVATGSDVTVSAGNIWTPTGPGCYAGWSVTVIYDYGTYIPGNTASIQRNIIYYQGHVRQGASDPALTVAFNGFTAVDTGTRVGFTLYEGDRNITGDSASYSRNTSTSYTPIANPAGATNNIGIGRAENSIRYTGAAGTAFTNQSVDVDTAPLTNIVAGDSRVNLQLGTSGDSYLLTNAVLSVPTAGLQLVKSFDGTKDTQSRTAGENATFTIRVTNTGAGTLRNIVIQDDQSDCSRTLTGVQLAPQESYTFTCTANAPSSTGYVSTAKATANTVVGNFLAQDEDSTTVLLSAIALTKTSTLAAGATGRAGDVITYTFTVTNSGQSTLTGVTITDPLPGLSTIVFGAWPGSPGTLAPGQSVTATATYTLTQTDVDAGAVANTATATGTDDDGGAKPTAPANRVTPIAAAAAITVTKTGALASGATGRVGERINYTFTFTNTGNVTLANATLADPLSGLSPPVITWPTATAGVLPVGQKATATAFYTITQADVDAGFVRNTATVSARTPAGSTISASSPQVQVNTIASAPALTTTKSGAITSGSGGVGSVITYSFTARNAGNTTLTGVSISDPLTGLSALTYSWPGTAGTLAPGQTVTATATYTVKQADVDAGSVKNTATGKATTPAGATLTVPSSQSTVSTAPANPAVTLTKTGALAPGSAGRAGDVVTYSFALANTGNVTLTQVGITDPLSGLSALTYSWPGTAGTLAPGQSVTATATYTLKQSDVDAGAVANTATASARPPSGAALTQSRSATVPIAPASTLSVLKSGSITSGSGGVGSVVTYDFSATNTGNVTLTQVALSDPLAGLSAITYTWPGTAGTLAPGQVVTGRATYTIKQSDVDAGVVTNTATATGRTPGGQTVTGSSPTNRVNTAAAAPASTTTKAAAVSGTGRVGDVITYTVRTTNTGNVTLTGVSVSDPLAGLSAFTYSWPGTAGTLAPGQTVTAVATYTIKQTDVDAGAVRNTAGSTGAYGTTPVTSSSPQVVTPTVAAAPAIVTTKSGALPGGSVGRAGDTITWTMTLRNSGNVTLTGVAVSDALPGISQPVYGTWPSGTAGTLAPGQTVTATATSMISQTDVNSGAVSNTATGTGRPPSGDAVTSSAPATVSLASTPDLTMVKTGAVTSGSGGVGSTITYTFRSTNTGNVTLSGVAFADPHAGLSAISSVWPGAAGTLEPGQTVTGTATYTIRQSDVDAGVVKNTASVSGTPPTGAPITKTSSEVSVATVAAAPSITTTKSAAGAGGGVGSTITYTFRATNSGNVTLTGVAITDPLVGLSALSYSWPGANGTLAPGQSVTATATYTLTQRDVDAGSVTNTATARGTGGGTTVSAGSSAVVTPTATSSPAITVGKAGTLNGSGVAGDTITFAFTVRNTGNVTLTGVGLTDPLLGAAPIALSGWPGAADTLAPGQSVTGRATYTLTQTDVDAGSVMNTATAVGTPPRGAAVSGTGNSAVPIAAAPSIVVNKTGALTSGNGGVGSTITFSFTIRNSGNVSLADIVLTDTLPGLPRPSVTWPGAAGSLAPGETATGTAAYTVRQSDVDAGAVPNTASVSGRPPAGALVSSSSTTTVPTITPSPELTVTKTASSTTGNVGDVIEYTIRVENSGNQTLTGVTVRDALPGMSVLAVTWPGAAGTLAPGQAATARGTYAITQADVNASTIRNTATAEGRAPGDAPVTASATRDTPTAAAAPQLALSKSASLASGARGVAGDVVTYTFTIRNAGNVTMTSVGVSDQMPGLSDIAYSAWPGASGTLQPGQSVVATATKTLTQADVDAGSIVNTATASGTPPSGPAVQQSASATLPLAPSPSLTLAKSGSYTSGSGAVGSVITYQFTARNTGNVTLTNVSIADPHDGLSAITPSWPGTPGTLAPGQAVTASATYTLVQADVDRGSVSNRARVTATPPTGPTVGANSPTVVLPTAAAGPGLVTTKSASVSGTGAVGDVISYTITTRNSGNVTLSGVTIDDPLPGITPLQYTWPGPENTLAPAQTVTATTSYTITQADVDAGSVRNTATGRATAPNGASVASPPASVTSPTVGAAPRIQVVKTGSLPGGAEGVAGETITWTLTITNTGNVTLTGVGATDSAPGVSALIYGPWPGGTAGTLPPGASVTATATSVVRQSDVNAGSVANTATATGTPARGQAATAMGSATVPLAAAPAVTIDKAGAYTNGTGAVGDTITYTYTVRNTGNVTLTGITIADPHNGLSAISYGAWPGGTAGTLDPTQTVTATATYVVRQSDVNAGSISDTATVSGRPPAGAAVNATSQTVVLPTADAAPAIETNKTSSVSGTGVVGDLVTYTITARNTGNVTLTGVTISDPLSGLNAPVYGQWPGPARTLQPGQTVTATATYRITQADIDAGSITNTATATGKPPTGADVSDPDSITTPVAPQTPAYTLTKTGALAPGTTGHEGDTVNFSFTVRNTGNVTLNAVRLSDQLEGISQLAYVWPGAEGRLVPGQTMTATATYALTQADVDAGVVTNTVNGTATPPTGAAVTRTAEVDVPIAGAPSMTLEKTGTVLGAGEAGDTIRFGFTIVNTGNVTIDAIALTDSIPGVSPDVTWPGAEGVLSPGQQATATADYEITQDDVDAGSVVNSAAAEGRSPADQPVRAADEVTVSTGTQRAELTLEKSASPTTGVAVGDVVTFTFDVTNSGNVTIDSIALADELPGLSSITFGPWPSATGTLAPRDTVTATATYTVTQADVDAGGFSNSATLTGESRGGVDVSDTSAVDIATVEAAPAITLTKTTGADAVKRGDTIEYAFRATNSGNTTLTGVSIADELDGVSAIDYGSWPSGEAGVLAPGQSVTATAQYVVTQADVDAGIVTNRATASGAPPTGPAVTGSDSIDTAAAPSAPALLVEKSGALAAGSTGRAGDTVEYGFVIQNTGDVTISNVVLGDPLPGISTIQITWPQAEGVLAPGQRATGTATYALTQNDVDAGAVVNTATVTATPSRGSELTRQASETVAIAPGAGLSAVKSGALLGDGIGEVGDVIQYAVRATNTGNVTITGGQLIDPMPGLYDVSITWPGADGRLDVGQSVTGQGKHRITQADVDRGYVENTATVGGQTPQGQIVKTDTNTVRISTVQHAPAIAVAKSGTASGTGAVGDTIEYSFEIVNSGNVTLTGVTLSDPLPGVELSSIAWPAADAPGRLEPGQKATATGVLEITQEHLDAGRVINTATATGTPPAGADVSGASPENVVTTAAGRPALTVTDSGALAPGAAGRAGDVVTWTYVLTNSGNVTLSEVALSDAVAGISDPAYTWTTPVGVLAPGESVTATATYALTQADVDAGSVSSLVTGSGKPAVGDRVSSTAPATLAVAPDPALVLTKTARPGPAPSVGDTITYDFTIDNPGNVTISVVRLMDELTGLSEPVFAWPGAPRILAPGQQATATATYVVTQADVDRGGVVNSATAVGAAPGGVPVESDEVEITTATVAVAPTITTRKSTVGETEGRVGDRVTYLVEVENTGNVTLHDVQVADPLPGLSALSLVWPDEEGVIAPGEIVTAHATYRITQTDVDRGTIANTATGTGTPPTGPAVSDDDEHTLTTAAAAADATVVKDGRLAAGATGAVGDEVQYSFTIRNTGNVTLNAVALDDTLAGISEITYTWPGVAGVLAPGQAATATARYALTQVDIDHGFVDNSVTLDAAPTRGDPIQRTSSKRVDIPREPGVVAVKSGELIDGGIGQVGDVIRYRVTATNTGNVTLTGGALVDPMEGLENVSIDWPDPDAEGVLEVGQSVTGTGTYTLRQSDIDRGYVENTAHVAAKSPDGQEVRADTNTVRISTVQAAGALAVTKSGVMNGDGGVGSRVDYTFRVTNTGNVTVSAITLNDRMPGLSEPEITWPGTAEQLAPGDTAIATATYTVTQADVDAGSIVNAANATGDSRGGAVTSPQAPATVSTQNIRASIDVTKTGALEDGATGAAGDRVVWSYTLENTSNVTLTGVTLTDELSGEGIEYVWPDASRPGVLLPGETVTATATYTLTQADVDRGSVGSAVDGAAAPPRGSNVTDSANASVLLEARPGIRGVKTGTVNGEGALGDTIDYAFEVENTGNVTLTLVDLKDALAGVSDPVFAWPGEPGILAPGQSVTATADYTITQADVDRGTVTNIATARGKPPVGDIVTSSTDSVQSTVVAAEPALDVRKSAAVDGDGAVGDRIDYVFEIENTGNVTLTGLVLDDPLAGLSTPVIQWPADPGVLAPGQTATATAQYSISQTDVDAGDVINTASASGHSRAGEVRDDSETVATPTEPSAPAIAVAKHGELEPGGTGEVGEIVTYEFVIANDGNQTLTGIELDDRMVGLSDIEYIWPGADGVLAPGGSASAVATYALTQQDIDAGAVANVVIATGTAPGGGDVASEPTPETVEVPRVPGLSAVKSGELIDGGIGQVGDVIRYRVTATNTGNVTLTGGALVDPMEGLENVSIDWPDPDAEGVLEVGQSVTGTGTYALRQSDIDRGYVENTAHVAAESPDGQTVRADTKTVRIDTVLPSPALAVTKDGTTTGSGGVGDLVRYRFSISNTGNVTMSGVELSDSKPGVSVPEIEWPGVDGVLAPNETATATAEYTITQADVNAGQVLNTASATGMTPRGGWATASSPESVVPTQAAAPSIVVTNSGALAAGAVGKAGDVVTWTYTLENTGNVTLSSSSLADSLPGVDDPTYLWPGEAGVLAPGQKVTATATYTLTQADVDAGAVTSIVTGSGMPQVGAPASATAPATVAIAPDAGIDLVKTGRLEQPTQNAAGDAVEFGFRIENTGTVTLRDVAITDTLPGLEPIRITWPAATGVLAPGQVATGTAAYAISQDDVDRGTVENTASVRGTTPGGETVGDSSTITPIATAAHAPSVTIVKGGSYASGSGGAGSVIEYTFDVTNNGNVTLRLIRVADELLGRSAPVLAFPSAAGVLAPGETAQGTARYTVTQADVDSGSVTNVAAVSGIAPDGDGISAQSDPVVIGTDPQTPPADAIRTTQTARLADGDTGMLGDTIEYVFEIRNTGNTTLTDVVLDNTVPGLTGFEYTWPDPAAPGRLLPGQSAIIRATHTVTQADVDAGEVRNTATGSGTRPRGGDVSDTSTETVVPLVAPTSGLAVAKTGTRNGDGTPGTTITYDFVITNVGQVTTSGVVLTDDLPGIGPITYGAWPGADGVLAPQQSVTASAEYTITQADLDAGAVRNTATATGQKPNGDAVTGASPEAVVPTADRAPHIDLTKTQELAPGATGRPGDVVQFAFTVTNDGNVTLTGVVLGDAQNGISDLGIRWPGEPGVLAPGQTATATASYRLTQADVDAGGVSSTATTSGSGGGTTVSDRATGSTPIAAAPALTLDKTSSVSPAPQQGARVTYTFTVVNTGNVTLHDVSVTDEMPRLSDLTAHWPETPGELAPGQTARFTAVYVIAQADVDRGSIVNTATATGTPPSGAPVQAEDENTLAVPHRSAVALDMGIAVKSGQQGFAGDTLVFSYAATNTGTKTLTNVTITDLYPGLSGLTYTWPGVPGVLLPGQTVTATATVTITAAMEGTVVASHAVVTSTEIDTEIQVRDEASASIELPARPPWGGLPLTGGDPAPYAAAAAALLMAGLVLLLVRRRREQNTDSAS</sequence>
<evidence type="ECO:0000313" key="10">
    <source>
        <dbReference type="Proteomes" id="UP001139289"/>
    </source>
</evidence>
<feature type="domain" description="DUF7507" evidence="8">
    <location>
        <begin position="3288"/>
        <end position="3392"/>
    </location>
</feature>
<dbReference type="RefSeq" id="WP_227531161.1">
    <property type="nucleotide sequence ID" value="NZ_JAGTTM010000005.1"/>
</dbReference>
<feature type="domain" description="DUF7507" evidence="8">
    <location>
        <begin position="3407"/>
        <end position="3511"/>
    </location>
</feature>
<feature type="region of interest" description="Disordered" evidence="5">
    <location>
        <begin position="1053"/>
        <end position="1074"/>
    </location>
</feature>
<feature type="compositionally biased region" description="Polar residues" evidence="5">
    <location>
        <begin position="1279"/>
        <end position="1290"/>
    </location>
</feature>
<feature type="compositionally biased region" description="Low complexity" evidence="5">
    <location>
        <begin position="2563"/>
        <end position="2576"/>
    </location>
</feature>
<evidence type="ECO:0000313" key="9">
    <source>
        <dbReference type="EMBL" id="MCC2030256.1"/>
    </source>
</evidence>
<dbReference type="InterPro" id="IPR006626">
    <property type="entry name" value="PbH1"/>
</dbReference>
<feature type="domain" description="DUF7507" evidence="8">
    <location>
        <begin position="1430"/>
        <end position="1529"/>
    </location>
</feature>
<feature type="domain" description="DUF7507" evidence="8">
    <location>
        <begin position="3174"/>
        <end position="3274"/>
    </location>
</feature>
<feature type="domain" description="DUF7507" evidence="8">
    <location>
        <begin position="1544"/>
        <end position="1647"/>
    </location>
</feature>
<feature type="region of interest" description="Disordered" evidence="5">
    <location>
        <begin position="1863"/>
        <end position="1883"/>
    </location>
</feature>
<dbReference type="Proteomes" id="UP001139289">
    <property type="component" value="Unassembled WGS sequence"/>
</dbReference>
<dbReference type="PANTHER" id="PTHR34819:SF3">
    <property type="entry name" value="CELL SURFACE PROTEIN"/>
    <property type="match status" value="1"/>
</dbReference>